<reference evidence="1" key="1">
    <citation type="submission" date="2023-03" db="EMBL/GenBank/DDBJ databases">
        <title>Chromosome-level genomes of two armyworms, Mythimna separata and Mythimna loreyi, provide insights into the biosynthesis and reception of sex pheromones.</title>
        <authorList>
            <person name="Zhao H."/>
        </authorList>
    </citation>
    <scope>NUCLEOTIDE SEQUENCE</scope>
    <source>
        <strain evidence="1">BeijingLab</strain>
    </source>
</reference>
<evidence type="ECO:0000313" key="1">
    <source>
        <dbReference type="EMBL" id="KAJ8712812.1"/>
    </source>
</evidence>
<dbReference type="EMBL" id="CM056797">
    <property type="protein sequence ID" value="KAJ8712812.1"/>
    <property type="molecule type" value="Genomic_DNA"/>
</dbReference>
<keyword evidence="2" id="KW-1185">Reference proteome</keyword>
<proteinExistence type="predicted"/>
<dbReference type="Proteomes" id="UP001231649">
    <property type="component" value="Chromosome 21"/>
</dbReference>
<organism evidence="1 2">
    <name type="scientific">Mythimna loreyi</name>
    <dbReference type="NCBI Taxonomy" id="667449"/>
    <lineage>
        <taxon>Eukaryota</taxon>
        <taxon>Metazoa</taxon>
        <taxon>Ecdysozoa</taxon>
        <taxon>Arthropoda</taxon>
        <taxon>Hexapoda</taxon>
        <taxon>Insecta</taxon>
        <taxon>Pterygota</taxon>
        <taxon>Neoptera</taxon>
        <taxon>Endopterygota</taxon>
        <taxon>Lepidoptera</taxon>
        <taxon>Glossata</taxon>
        <taxon>Ditrysia</taxon>
        <taxon>Noctuoidea</taxon>
        <taxon>Noctuidae</taxon>
        <taxon>Noctuinae</taxon>
        <taxon>Hadenini</taxon>
        <taxon>Mythimna</taxon>
    </lineage>
</organism>
<accession>A0ACC2QBM1</accession>
<gene>
    <name evidence="1" type="ORF">PYW08_008116</name>
</gene>
<protein>
    <submittedName>
        <fullName evidence="1">Uncharacterized protein</fullName>
    </submittedName>
</protein>
<evidence type="ECO:0000313" key="2">
    <source>
        <dbReference type="Proteomes" id="UP001231649"/>
    </source>
</evidence>
<sequence length="328" mass="37816">MKSFAAFFLFCICLPFAVSRRIEFFRKDYTYIEEFDAFYKLHWDASVSTWKTAFLACDQEGATLFYPKVQDEWVLVKTLTDRMIEAPNVTEILVGLHDEFNLGEFITVDGLSTPYPLSVDGEMQANGNNCITMNIDTGKFSVKSCLFNKSPLPYVCKKVEARAEDSCPTVDQGYKFIKTLKKCYKISEKHETWQEAMKTCFMEGGSLAVIDTDTQAQEIRSIIDIQKSYFVGVRKLLSQGDFYSVRGKKFSEMYQNPNNENDNSRSPNEYGYLPNQYGQYPDENGVYPEYIPPPEKNCGTVRNRGNPYLYTEYKNCNEELPFICEMEV</sequence>
<name>A0ACC2QBM1_9NEOP</name>
<comment type="caution">
    <text evidence="1">The sequence shown here is derived from an EMBL/GenBank/DDBJ whole genome shotgun (WGS) entry which is preliminary data.</text>
</comment>